<gene>
    <name evidence="3" type="ORF">GDO81_024776</name>
</gene>
<comment type="caution">
    <text evidence="3">The sequence shown here is derived from an EMBL/GenBank/DDBJ whole genome shotgun (WGS) entry which is preliminary data.</text>
</comment>
<evidence type="ECO:0000313" key="3">
    <source>
        <dbReference type="EMBL" id="KAG8537288.1"/>
    </source>
</evidence>
<accession>A0AAV6YMH6</accession>
<dbReference type="EMBL" id="WNYA01031843">
    <property type="protein sequence ID" value="KAG8537288.1"/>
    <property type="molecule type" value="Genomic_DNA"/>
</dbReference>
<dbReference type="AlphaFoldDB" id="A0AAV6YMH6"/>
<feature type="signal peptide" evidence="2">
    <location>
        <begin position="1"/>
        <end position="20"/>
    </location>
</feature>
<keyword evidence="2" id="KW-0732">Signal</keyword>
<keyword evidence="1" id="KW-0472">Membrane</keyword>
<organism evidence="3 4">
    <name type="scientific">Engystomops pustulosus</name>
    <name type="common">Tungara frog</name>
    <name type="synonym">Physalaemus pustulosus</name>
    <dbReference type="NCBI Taxonomy" id="76066"/>
    <lineage>
        <taxon>Eukaryota</taxon>
        <taxon>Metazoa</taxon>
        <taxon>Chordata</taxon>
        <taxon>Craniata</taxon>
        <taxon>Vertebrata</taxon>
        <taxon>Euteleostomi</taxon>
        <taxon>Amphibia</taxon>
        <taxon>Batrachia</taxon>
        <taxon>Anura</taxon>
        <taxon>Neobatrachia</taxon>
        <taxon>Hyloidea</taxon>
        <taxon>Leptodactylidae</taxon>
        <taxon>Leiuperinae</taxon>
        <taxon>Engystomops</taxon>
    </lineage>
</organism>
<keyword evidence="1" id="KW-0812">Transmembrane</keyword>
<proteinExistence type="predicted"/>
<keyword evidence="1" id="KW-1133">Transmembrane helix</keyword>
<name>A0AAV6YMH6_ENGPU</name>
<evidence type="ECO:0000256" key="2">
    <source>
        <dbReference type="SAM" id="SignalP"/>
    </source>
</evidence>
<feature type="transmembrane region" description="Helical" evidence="1">
    <location>
        <begin position="44"/>
        <end position="64"/>
    </location>
</feature>
<evidence type="ECO:0000256" key="1">
    <source>
        <dbReference type="SAM" id="Phobius"/>
    </source>
</evidence>
<feature type="chain" id="PRO_5043417399" evidence="2">
    <location>
        <begin position="21"/>
        <end position="82"/>
    </location>
</feature>
<evidence type="ECO:0000313" key="4">
    <source>
        <dbReference type="Proteomes" id="UP000824782"/>
    </source>
</evidence>
<protein>
    <submittedName>
        <fullName evidence="3">Uncharacterized protein</fullName>
    </submittedName>
</protein>
<dbReference type="Proteomes" id="UP000824782">
    <property type="component" value="Unassembled WGS sequence"/>
</dbReference>
<keyword evidence="4" id="KW-1185">Reference proteome</keyword>
<sequence>MKKHICAIFLWAWILQLSLTAPNDRSTLFFGSVPSRGYQICIAFYNVFIHLHVLALITLSYFSVRSCGWCHYLQLLMTFLML</sequence>
<reference evidence="3" key="1">
    <citation type="thesis" date="2020" institute="ProQuest LLC" country="789 East Eisenhower Parkway, Ann Arbor, MI, USA">
        <title>Comparative Genomics and Chromosome Evolution.</title>
        <authorList>
            <person name="Mudd A.B."/>
        </authorList>
    </citation>
    <scope>NUCLEOTIDE SEQUENCE</scope>
    <source>
        <strain evidence="3">237g6f4</strain>
        <tissue evidence="3">Blood</tissue>
    </source>
</reference>